<evidence type="ECO:0000256" key="1">
    <source>
        <dbReference type="SAM" id="MobiDB-lite"/>
    </source>
</evidence>
<dbReference type="AlphaFoldDB" id="A0A376F8Q3"/>
<name>A0A376F8Q3_ENTAS</name>
<dbReference type="EMBL" id="UFYI01000007">
    <property type="protein sequence ID" value="STD19591.1"/>
    <property type="molecule type" value="Genomic_DNA"/>
</dbReference>
<organism evidence="2 3">
    <name type="scientific">Enterobacter asburiae</name>
    <dbReference type="NCBI Taxonomy" id="61645"/>
    <lineage>
        <taxon>Bacteria</taxon>
        <taxon>Pseudomonadati</taxon>
        <taxon>Pseudomonadota</taxon>
        <taxon>Gammaproteobacteria</taxon>
        <taxon>Enterobacterales</taxon>
        <taxon>Enterobacteriaceae</taxon>
        <taxon>Enterobacter</taxon>
        <taxon>Enterobacter cloacae complex</taxon>
    </lineage>
</organism>
<dbReference type="Proteomes" id="UP000255163">
    <property type="component" value="Unassembled WGS sequence"/>
</dbReference>
<proteinExistence type="predicted"/>
<accession>A0A376F8Q3</accession>
<protein>
    <submittedName>
        <fullName evidence="2">Uncharacterized protein</fullName>
    </submittedName>
</protein>
<reference evidence="2 3" key="1">
    <citation type="submission" date="2018-06" db="EMBL/GenBank/DDBJ databases">
        <authorList>
            <consortium name="Pathogen Informatics"/>
            <person name="Doyle S."/>
        </authorList>
    </citation>
    <scope>NUCLEOTIDE SEQUENCE [LARGE SCALE GENOMIC DNA]</scope>
    <source>
        <strain evidence="2 3">NCTC12123</strain>
    </source>
</reference>
<sequence length="123" mass="13689">MLESMGERLSRIQRHLSPFQQGNHPVNTGKRGEFAVAGNRRNTGTPVKMRVAGGKQQISRVSPAPLRQRLTGILRISKNSITTPEWHNPCQGKDIAIVAVLFVIVGYSQKQYRQQSGQALAER</sequence>
<evidence type="ECO:0000313" key="2">
    <source>
        <dbReference type="EMBL" id="STD19591.1"/>
    </source>
</evidence>
<gene>
    <name evidence="2" type="ORF">NCTC12123_01402</name>
</gene>
<feature type="region of interest" description="Disordered" evidence="1">
    <location>
        <begin position="19"/>
        <end position="62"/>
    </location>
</feature>
<evidence type="ECO:0000313" key="3">
    <source>
        <dbReference type="Proteomes" id="UP000255163"/>
    </source>
</evidence>